<protein>
    <submittedName>
        <fullName evidence="2">Uncharacterized protein</fullName>
    </submittedName>
</protein>
<feature type="compositionally biased region" description="Acidic residues" evidence="1">
    <location>
        <begin position="805"/>
        <end position="816"/>
    </location>
</feature>
<organism evidence="2 3">
    <name type="scientific">Oedothorax gibbosus</name>
    <dbReference type="NCBI Taxonomy" id="931172"/>
    <lineage>
        <taxon>Eukaryota</taxon>
        <taxon>Metazoa</taxon>
        <taxon>Ecdysozoa</taxon>
        <taxon>Arthropoda</taxon>
        <taxon>Chelicerata</taxon>
        <taxon>Arachnida</taxon>
        <taxon>Araneae</taxon>
        <taxon>Araneomorphae</taxon>
        <taxon>Entelegynae</taxon>
        <taxon>Araneoidea</taxon>
        <taxon>Linyphiidae</taxon>
        <taxon>Erigoninae</taxon>
        <taxon>Oedothorax</taxon>
    </lineage>
</organism>
<keyword evidence="3" id="KW-1185">Reference proteome</keyword>
<dbReference type="Proteomes" id="UP000827092">
    <property type="component" value="Unassembled WGS sequence"/>
</dbReference>
<comment type="caution">
    <text evidence="2">The sequence shown here is derived from an EMBL/GenBank/DDBJ whole genome shotgun (WGS) entry which is preliminary data.</text>
</comment>
<accession>A0AAV6VF78</accession>
<proteinExistence type="predicted"/>
<reference evidence="2 3" key="1">
    <citation type="journal article" date="2022" name="Nat. Ecol. Evol.">
        <title>A masculinizing supergene underlies an exaggerated male reproductive morph in a spider.</title>
        <authorList>
            <person name="Hendrickx F."/>
            <person name="De Corte Z."/>
            <person name="Sonet G."/>
            <person name="Van Belleghem S.M."/>
            <person name="Kostlbacher S."/>
            <person name="Vangestel C."/>
        </authorList>
    </citation>
    <scope>NUCLEOTIDE SEQUENCE [LARGE SCALE GENOMIC DNA]</scope>
    <source>
        <strain evidence="2">W744_W776</strain>
    </source>
</reference>
<evidence type="ECO:0000313" key="2">
    <source>
        <dbReference type="EMBL" id="KAG8194356.1"/>
    </source>
</evidence>
<dbReference type="EMBL" id="JAFNEN010000104">
    <property type="protein sequence ID" value="KAG8194356.1"/>
    <property type="molecule type" value="Genomic_DNA"/>
</dbReference>
<feature type="region of interest" description="Disordered" evidence="1">
    <location>
        <begin position="795"/>
        <end position="820"/>
    </location>
</feature>
<sequence length="1350" mass="154541">MNLQRDSPMKAHRVTDIRDLPTTRRIRYKPTDSYYRRRKHPTPIIIRTVPIIPTVGREKYPTIPPQVIIHTHPPHGYAHSWIPTTARSYRRPLPNVYFTYYHYPPTSRVHRPPWHTQVITGHETPGRPTKVVYTPPMGNWCDHWSKKPPSQKTKTITCYKVKSPRDLCTSEFLTKWTAQVRECVLHRLTRRGNCVEDRPITKYCLVRLRANLIVCIRIIGDTICRSKINLLELITEKEIVVVGRLYEQTSGVSTPKKTSLPFPPEESKDTTQCVDKGDGGKINHCYPGLYEVLGSVAAKKKGKVALELHNINSTCLSRALQHCSSGSLADLKKKIEKMFGVCIIPVPGHTCKSDSMGFKSLDSPYCESSQIHKFTHHLESCVKHTYKLNEFKELEIIKKLETINNCINVRTLDCVFRKWETFQELISYICKVIRQTPNDHQCSSAFTVRNFKECSQNLISVTSALHDIKHGIDQNVMKTIKDCYKHSLKDCSTEVSEAFLNLLEALTNTAYLSDSDASSEEIEDDELLERGKRRVTLSSIKVATDGVKICEETEQENSQELLDSNTPAKDICEPLRSFENDDSKSTTYVLRKSCRGYDVVTWMDSLKKCVGDICDSIALEDPDSVTLERVLSVYRDCLQKKGQLQCRPKVQKTFKLFLTSVLDTLRVMSVKSTAKSCHDDLAIDNIATCVNHLHLYLVVKYHASVLRNEESKSLECLRKTCKHCDFEFLKSLLVTLDESINRNRDSVNDAESEYTVCEPDDPEYNRIADLCQGITRKRKPNRRIPNTNILKKSLDTESLKNYSDETPEEEEHENEDSYQPTIAYKAKETDYEADTTHKECGSHQYMKYLKTIFECQHLRMDNLIYSKGNNCDLNWSEEALKSLVQCVLEKRDMKLPCIISDQRQVEDYLKDLSIKLDANEKFKGLKCPQLNLVLKQFPQFAGVPMTHISAIFNCLKSVWPNCPSSVSVLSLPTVFVPLGINLNGIVRETHNETCISAKTSSKDRNLICSNDDTKVATQVMYDCLDRITKKIEVFIQEQGKIPWEILPFTVCVSTHTILECRLKDYEEFIEFMQDFLRQIQFRLKGFVELFEDPHDKEHGNKCLAQFSAPKLDKCLSLMFGFMQMYHSGNGTSSDYPQQCVEEIFGICGDINSFHMFLKKSMNISVNDSDGDVCIKNQQKDFALHPCTFGNFEKSLPYLTECTKEEIENDGRIKQTLLERCKNCVLKNAEEMCFYEFPELQQVVNASLSAISKCVKTFGTKDQCGSDIALKVRDQCLSNFYEYTNSIRNGAIIKAVQLSREFYHCIQTTAETCSAGATKAIFNLYSRITGIEMFSRYKKPQLSTVIPEIVV</sequence>
<gene>
    <name evidence="2" type="ORF">JTE90_029227</name>
</gene>
<evidence type="ECO:0000256" key="1">
    <source>
        <dbReference type="SAM" id="MobiDB-lite"/>
    </source>
</evidence>
<name>A0AAV6VF78_9ARAC</name>
<evidence type="ECO:0000313" key="3">
    <source>
        <dbReference type="Proteomes" id="UP000827092"/>
    </source>
</evidence>